<gene>
    <name evidence="4" type="ORF">OOZ53_21670</name>
</gene>
<feature type="domain" description="HTH tetR-type" evidence="3">
    <location>
        <begin position="8"/>
        <end position="68"/>
    </location>
</feature>
<dbReference type="Proteomes" id="UP001148313">
    <property type="component" value="Unassembled WGS sequence"/>
</dbReference>
<keyword evidence="1 2" id="KW-0238">DNA-binding</keyword>
<evidence type="ECO:0000256" key="2">
    <source>
        <dbReference type="PROSITE-ProRule" id="PRU00335"/>
    </source>
</evidence>
<accession>A0ABT4VTE2</accession>
<keyword evidence="5" id="KW-1185">Reference proteome</keyword>
<organism evidence="4 5">
    <name type="scientific">Hoeflea poritis</name>
    <dbReference type="NCBI Taxonomy" id="2993659"/>
    <lineage>
        <taxon>Bacteria</taxon>
        <taxon>Pseudomonadati</taxon>
        <taxon>Pseudomonadota</taxon>
        <taxon>Alphaproteobacteria</taxon>
        <taxon>Hyphomicrobiales</taxon>
        <taxon>Rhizobiaceae</taxon>
        <taxon>Hoeflea</taxon>
    </lineage>
</organism>
<dbReference type="EMBL" id="JAPJZH010000017">
    <property type="protein sequence ID" value="MDA4847982.1"/>
    <property type="molecule type" value="Genomic_DNA"/>
</dbReference>
<dbReference type="Gene3D" id="1.10.357.10">
    <property type="entry name" value="Tetracycline Repressor, domain 2"/>
    <property type="match status" value="1"/>
</dbReference>
<dbReference type="RefSeq" id="WP_271091824.1">
    <property type="nucleotide sequence ID" value="NZ_JAPJZH010000017.1"/>
</dbReference>
<dbReference type="InterPro" id="IPR001647">
    <property type="entry name" value="HTH_TetR"/>
</dbReference>
<reference evidence="4" key="1">
    <citation type="submission" date="2022-11" db="EMBL/GenBank/DDBJ databases">
        <title>Hoeflea poritis sp. nov., isolated from scleractinian coral Porites lutea.</title>
        <authorList>
            <person name="Zhang G."/>
            <person name="Wei Q."/>
            <person name="Cai L."/>
        </authorList>
    </citation>
    <scope>NUCLEOTIDE SEQUENCE</scope>
    <source>
        <strain evidence="4">E7-10</strain>
    </source>
</reference>
<evidence type="ECO:0000259" key="3">
    <source>
        <dbReference type="PROSITE" id="PS50977"/>
    </source>
</evidence>
<sequence>MGRPSIKAERTAEILNAYEQCVARFGIEGATLERVASQAGLARALIRHNVGNRDALFDALVERFFDVSEQRVVDLIAALPERDRAPVLIDILFDVRHGNDTHVLVAEALIAAAADRPALAKRMKNWIDDFVSAIAAVLRHSYPDAAQGRVTAVATGVTGIYFNVDSLAMLGGMTDLRRNSKEAALLLVCTLED</sequence>
<dbReference type="InterPro" id="IPR041583">
    <property type="entry name" value="TetR_C_31"/>
</dbReference>
<dbReference type="Pfam" id="PF17940">
    <property type="entry name" value="TetR_C_31"/>
    <property type="match status" value="1"/>
</dbReference>
<proteinExistence type="predicted"/>
<evidence type="ECO:0000313" key="5">
    <source>
        <dbReference type="Proteomes" id="UP001148313"/>
    </source>
</evidence>
<dbReference type="SUPFAM" id="SSF46689">
    <property type="entry name" value="Homeodomain-like"/>
    <property type="match status" value="1"/>
</dbReference>
<comment type="caution">
    <text evidence="4">The sequence shown here is derived from an EMBL/GenBank/DDBJ whole genome shotgun (WGS) entry which is preliminary data.</text>
</comment>
<name>A0ABT4VTE2_9HYPH</name>
<protein>
    <submittedName>
        <fullName evidence="4">TetR/AcrR family transcriptional regulator</fullName>
    </submittedName>
</protein>
<evidence type="ECO:0000313" key="4">
    <source>
        <dbReference type="EMBL" id="MDA4847982.1"/>
    </source>
</evidence>
<feature type="DNA-binding region" description="H-T-H motif" evidence="2">
    <location>
        <begin position="31"/>
        <end position="50"/>
    </location>
</feature>
<dbReference type="InterPro" id="IPR009057">
    <property type="entry name" value="Homeodomain-like_sf"/>
</dbReference>
<dbReference type="PROSITE" id="PS50977">
    <property type="entry name" value="HTH_TETR_2"/>
    <property type="match status" value="1"/>
</dbReference>
<evidence type="ECO:0000256" key="1">
    <source>
        <dbReference type="ARBA" id="ARBA00023125"/>
    </source>
</evidence>